<feature type="compositionally biased region" description="Low complexity" evidence="4">
    <location>
        <begin position="12"/>
        <end position="34"/>
    </location>
</feature>
<dbReference type="Proteomes" id="UP000222788">
    <property type="component" value="Unassembled WGS sequence"/>
</dbReference>
<feature type="region of interest" description="Disordered" evidence="4">
    <location>
        <begin position="1"/>
        <end position="39"/>
    </location>
</feature>
<gene>
    <name evidence="6" type="ORF">CFIMG_002723RA</name>
</gene>
<feature type="domain" description="Zn(2)-C6 fungal-type" evidence="5">
    <location>
        <begin position="174"/>
        <end position="204"/>
    </location>
</feature>
<evidence type="ECO:0000256" key="1">
    <source>
        <dbReference type="ARBA" id="ARBA00004123"/>
    </source>
</evidence>
<keyword evidence="7" id="KW-1185">Reference proteome</keyword>
<evidence type="ECO:0000256" key="3">
    <source>
        <dbReference type="ARBA" id="ARBA00023242"/>
    </source>
</evidence>
<dbReference type="InterPro" id="IPR050613">
    <property type="entry name" value="Sec_Metabolite_Reg"/>
</dbReference>
<organism evidence="6 7">
    <name type="scientific">Ceratocystis fimbriata CBS 114723</name>
    <dbReference type="NCBI Taxonomy" id="1035309"/>
    <lineage>
        <taxon>Eukaryota</taxon>
        <taxon>Fungi</taxon>
        <taxon>Dikarya</taxon>
        <taxon>Ascomycota</taxon>
        <taxon>Pezizomycotina</taxon>
        <taxon>Sordariomycetes</taxon>
        <taxon>Hypocreomycetidae</taxon>
        <taxon>Microascales</taxon>
        <taxon>Ceratocystidaceae</taxon>
        <taxon>Ceratocystis</taxon>
    </lineage>
</organism>
<dbReference type="Gene3D" id="4.10.240.10">
    <property type="entry name" value="Zn(2)-C6 fungal-type DNA-binding domain"/>
    <property type="match status" value="1"/>
</dbReference>
<dbReference type="EMBL" id="APWK03000035">
    <property type="protein sequence ID" value="PHH53850.1"/>
    <property type="molecule type" value="Genomic_DNA"/>
</dbReference>
<protein>
    <submittedName>
        <fullName evidence="6">Putative transcriptional regulatory protein C1F7.11c</fullName>
    </submittedName>
</protein>
<dbReference type="CDD" id="cd12148">
    <property type="entry name" value="fungal_TF_MHR"/>
    <property type="match status" value="1"/>
</dbReference>
<dbReference type="GO" id="GO:0000981">
    <property type="term" value="F:DNA-binding transcription factor activity, RNA polymerase II-specific"/>
    <property type="evidence" value="ECO:0007669"/>
    <property type="project" value="InterPro"/>
</dbReference>
<dbReference type="GO" id="GO:0003677">
    <property type="term" value="F:DNA binding"/>
    <property type="evidence" value="ECO:0007669"/>
    <property type="project" value="InterPro"/>
</dbReference>
<dbReference type="GO" id="GO:0006351">
    <property type="term" value="P:DNA-templated transcription"/>
    <property type="evidence" value="ECO:0007669"/>
    <property type="project" value="InterPro"/>
</dbReference>
<feature type="region of interest" description="Disordered" evidence="4">
    <location>
        <begin position="85"/>
        <end position="169"/>
    </location>
</feature>
<dbReference type="InterPro" id="IPR001138">
    <property type="entry name" value="Zn2Cys6_DnaBD"/>
</dbReference>
<dbReference type="InterPro" id="IPR007219">
    <property type="entry name" value="XnlR_reg_dom"/>
</dbReference>
<dbReference type="PANTHER" id="PTHR31001:SF81">
    <property type="entry name" value="ZN(II)2CYS6 TRANSCRIPTION FACTOR"/>
    <property type="match status" value="1"/>
</dbReference>
<reference evidence="6 7" key="1">
    <citation type="journal article" date="2013" name="Fungal Biol.">
        <title>Analysis of microsatellite markers in the genome of the plant pathogen Ceratocystis fimbriata.</title>
        <authorList>
            <person name="Simpson M.C."/>
            <person name="Wilken P.M."/>
            <person name="Coetzee M.P."/>
            <person name="Wingfield M.J."/>
            <person name="Wingfield B.D."/>
        </authorList>
    </citation>
    <scope>NUCLEOTIDE SEQUENCE [LARGE SCALE GENOMIC DNA]</scope>
    <source>
        <strain evidence="6 7">CBS 114723</strain>
    </source>
</reference>
<dbReference type="GO" id="GO:0008270">
    <property type="term" value="F:zinc ion binding"/>
    <property type="evidence" value="ECO:0007669"/>
    <property type="project" value="InterPro"/>
</dbReference>
<dbReference type="CDD" id="cd00067">
    <property type="entry name" value="GAL4"/>
    <property type="match status" value="1"/>
</dbReference>
<dbReference type="PROSITE" id="PS50048">
    <property type="entry name" value="ZN2_CY6_FUNGAL_2"/>
    <property type="match status" value="1"/>
</dbReference>
<reference evidence="6 7" key="2">
    <citation type="journal article" date="2013" name="IMA Fungus">
        <title>IMA Genome-F 1: Ceratocystis fimbriata: Draft nuclear genome sequence for the plant pathogen, Ceratocystis fimbriata.</title>
        <authorList>
            <person name="Wilken P.M."/>
            <person name="Steenkamp E.T."/>
            <person name="Wingfield M.J."/>
            <person name="de Beer Z.W."/>
            <person name="Wingfield B.D."/>
        </authorList>
    </citation>
    <scope>NUCLEOTIDE SEQUENCE [LARGE SCALE GENOMIC DNA]</scope>
    <source>
        <strain evidence="6 7">CBS 114723</strain>
    </source>
</reference>
<sequence length="716" mass="79057">MNHQCSQVPDLSPASAASNPLAPTSSSPETSPNTDRSALYASFQQFSPAAYPPETLYSTKPVIPGHVYFPPASIPSIPPPMVQPSLAFTSAPTGQPAIPTNGLSSSVTVRPTPPTASTSKQEQAGQNGSHDDLRDTSSSASSPYGDGPGMVNGSASRHDRKKNTKQRRNKPTLSCFECVERKTKCDRGRPTCFACIRRGSFCAYDRVAQILEESHRTSANGPRMTRPSSKRLSQSKYSIIPNMADHSLIGSKSSTSRGAVALSTGLMSNMPFSVSSGSNVFGIGAQHPFANYWTCKGGLPEVISVIPTKAQTDALMARYFECVDPVYPMIHRQTFYADYEHFWGMADVDRSDVDASFVALLFVMIAMGAQFVEDYPCAEKKNMAEFYASASHQSLRVYSYLSTASVTSIQAMVLITYFLINDNHVTDGWAFAGILTRQSYAMGLHRDPNIVTPNASLLEKQQRRKLWQAVLLQDTFLTILLSLPPTATHTDVTVDSLIEDGSSIANSDPTDTLYIKCSWTLANLVQESICSPRSLDLPICTTARHKTKLINEFKSVYRSFPDLFRCWDKATLTARKATEGRAVRQILWLTSNFFHNLMLVNASMSDEVSVNVRGTLEAAHDAITSFFLLFELFESEARMWWAFNHRAFLEALCIGAVLKMHAGDRENIDETIYDRGKNDLLRMVEIMHHMGERGSELARTRAAVLNEYLVELKGSI</sequence>
<feature type="compositionally biased region" description="Polar residues" evidence="4">
    <location>
        <begin position="101"/>
        <end position="128"/>
    </location>
</feature>
<evidence type="ECO:0000259" key="5">
    <source>
        <dbReference type="PROSITE" id="PS50048"/>
    </source>
</evidence>
<keyword evidence="3" id="KW-0539">Nucleus</keyword>
<proteinExistence type="predicted"/>
<dbReference type="SUPFAM" id="SSF57701">
    <property type="entry name" value="Zn2/Cys6 DNA-binding domain"/>
    <property type="match status" value="1"/>
</dbReference>
<comment type="subcellular location">
    <subcellularLocation>
        <location evidence="1">Nucleus</location>
    </subcellularLocation>
</comment>
<dbReference type="InterPro" id="IPR036864">
    <property type="entry name" value="Zn2-C6_fun-type_DNA-bd_sf"/>
</dbReference>
<evidence type="ECO:0000313" key="6">
    <source>
        <dbReference type="EMBL" id="PHH53850.1"/>
    </source>
</evidence>
<evidence type="ECO:0000313" key="7">
    <source>
        <dbReference type="Proteomes" id="UP000222788"/>
    </source>
</evidence>
<dbReference type="SMART" id="SM00066">
    <property type="entry name" value="GAL4"/>
    <property type="match status" value="1"/>
</dbReference>
<comment type="caution">
    <text evidence="6">The sequence shown here is derived from an EMBL/GenBank/DDBJ whole genome shotgun (WGS) entry which is preliminary data.</text>
</comment>
<keyword evidence="2" id="KW-0479">Metal-binding</keyword>
<dbReference type="Pfam" id="PF00172">
    <property type="entry name" value="Zn_clus"/>
    <property type="match status" value="1"/>
</dbReference>
<name>A0A2C5X8G8_9PEZI</name>
<dbReference type="OrthoDB" id="2406834at2759"/>
<dbReference type="STRING" id="1035309.A0A2C5X8G8"/>
<evidence type="ECO:0000256" key="2">
    <source>
        <dbReference type="ARBA" id="ARBA00022723"/>
    </source>
</evidence>
<dbReference type="SMART" id="SM00906">
    <property type="entry name" value="Fungal_trans"/>
    <property type="match status" value="1"/>
</dbReference>
<evidence type="ECO:0000256" key="4">
    <source>
        <dbReference type="SAM" id="MobiDB-lite"/>
    </source>
</evidence>
<dbReference type="PANTHER" id="PTHR31001">
    <property type="entry name" value="UNCHARACTERIZED TRANSCRIPTIONAL REGULATORY PROTEIN"/>
    <property type="match status" value="1"/>
</dbReference>
<dbReference type="AlphaFoldDB" id="A0A2C5X8G8"/>
<accession>A0A2C5X8G8</accession>
<dbReference type="GO" id="GO:0005634">
    <property type="term" value="C:nucleus"/>
    <property type="evidence" value="ECO:0007669"/>
    <property type="project" value="UniProtKB-SubCell"/>
</dbReference>
<dbReference type="Pfam" id="PF04082">
    <property type="entry name" value="Fungal_trans"/>
    <property type="match status" value="1"/>
</dbReference>
<feature type="compositionally biased region" description="Basic residues" evidence="4">
    <location>
        <begin position="158"/>
        <end position="169"/>
    </location>
</feature>